<accession>A0A316HZG8</accession>
<comment type="caution">
    <text evidence="1">The sequence shown here is derived from an EMBL/GenBank/DDBJ whole genome shotgun (WGS) entry which is preliminary data.</text>
</comment>
<gene>
    <name evidence="1" type="ORF">C8D88_11058</name>
</gene>
<name>A0A316HZG8_9PSEU</name>
<dbReference type="EMBL" id="QGHB01000010">
    <property type="protein sequence ID" value="PWK83602.1"/>
    <property type="molecule type" value="Genomic_DNA"/>
</dbReference>
<dbReference type="RefSeq" id="WP_170155145.1">
    <property type="nucleotide sequence ID" value="NZ_QGHB01000010.1"/>
</dbReference>
<protein>
    <submittedName>
        <fullName evidence="1">Uncharacterized protein</fullName>
    </submittedName>
</protein>
<proteinExistence type="predicted"/>
<reference evidence="1 2" key="1">
    <citation type="submission" date="2018-05" db="EMBL/GenBank/DDBJ databases">
        <title>Genomic Encyclopedia of Type Strains, Phase IV (KMG-IV): sequencing the most valuable type-strain genomes for metagenomic binning, comparative biology and taxonomic classification.</title>
        <authorList>
            <person name="Goeker M."/>
        </authorList>
    </citation>
    <scope>NUCLEOTIDE SEQUENCE [LARGE SCALE GENOMIC DNA]</scope>
    <source>
        <strain evidence="1 2">DSM 45480</strain>
    </source>
</reference>
<organism evidence="1 2">
    <name type="scientific">Lentzea atacamensis</name>
    <dbReference type="NCBI Taxonomy" id="531938"/>
    <lineage>
        <taxon>Bacteria</taxon>
        <taxon>Bacillati</taxon>
        <taxon>Actinomycetota</taxon>
        <taxon>Actinomycetes</taxon>
        <taxon>Pseudonocardiales</taxon>
        <taxon>Pseudonocardiaceae</taxon>
        <taxon>Lentzea</taxon>
    </lineage>
</organism>
<sequence>MFDVVHGFVEQTADCSISTASASSPTEVALNGMQLLSKRACTRRS</sequence>
<evidence type="ECO:0000313" key="1">
    <source>
        <dbReference type="EMBL" id="PWK83602.1"/>
    </source>
</evidence>
<dbReference type="AlphaFoldDB" id="A0A316HZG8"/>
<evidence type="ECO:0000313" key="2">
    <source>
        <dbReference type="Proteomes" id="UP000246005"/>
    </source>
</evidence>
<dbReference type="Proteomes" id="UP000246005">
    <property type="component" value="Unassembled WGS sequence"/>
</dbReference>